<reference evidence="1 2" key="1">
    <citation type="submission" date="2019-09" db="EMBL/GenBank/DDBJ databases">
        <title>Taxonomic organization of the family Brucellaceae based on a phylogenomic approach.</title>
        <authorList>
            <person name="Leclercq S."/>
            <person name="Cloeckaert A."/>
            <person name="Zygmunt M.S."/>
        </authorList>
    </citation>
    <scope>NUCLEOTIDE SEQUENCE [LARGE SCALE GENOMIC DNA]</scope>
    <source>
        <strain evidence="1 2">WS1830</strain>
    </source>
</reference>
<name>A0A6L3YVT4_9HYPH</name>
<gene>
    <name evidence="1" type="ORF">F9L08_05265</name>
</gene>
<sequence length="88" mass="9188">MPCFTIPPVPSIVPANVLFPLPPNVREFPPRAILVPATPVSPPIDCDQLAPLISRTAPAFARSTLPVLASAPPLTIISLPALIVVPPV</sequence>
<dbReference type="EMBL" id="WBVX01000004">
    <property type="protein sequence ID" value="KAB2688501.1"/>
    <property type="molecule type" value="Genomic_DNA"/>
</dbReference>
<evidence type="ECO:0000313" key="2">
    <source>
        <dbReference type="Proteomes" id="UP000481643"/>
    </source>
</evidence>
<dbReference type="AlphaFoldDB" id="A0A6L3YVT4"/>
<evidence type="ECO:0000313" key="1">
    <source>
        <dbReference type="EMBL" id="KAB2688501.1"/>
    </source>
</evidence>
<proteinExistence type="predicted"/>
<dbReference type="Proteomes" id="UP000481643">
    <property type="component" value="Unassembled WGS sequence"/>
</dbReference>
<organism evidence="1 2">
    <name type="scientific">Brucella tritici</name>
    <dbReference type="NCBI Taxonomy" id="94626"/>
    <lineage>
        <taxon>Bacteria</taxon>
        <taxon>Pseudomonadati</taxon>
        <taxon>Pseudomonadota</taxon>
        <taxon>Alphaproteobacteria</taxon>
        <taxon>Hyphomicrobiales</taxon>
        <taxon>Brucellaceae</taxon>
        <taxon>Brucella/Ochrobactrum group</taxon>
        <taxon>Brucella</taxon>
    </lineage>
</organism>
<protein>
    <submittedName>
        <fullName evidence="1">Uncharacterized protein</fullName>
    </submittedName>
</protein>
<comment type="caution">
    <text evidence="1">The sequence shown here is derived from an EMBL/GenBank/DDBJ whole genome shotgun (WGS) entry which is preliminary data.</text>
</comment>
<accession>A0A6L3YVT4</accession>